<sequence>MQVQTLNLYDVECPTPASSHHLVESLCSMPNLTNLTLVRKINDELCSALKAKASSIKVQTLKLDYVECPTQASSQHLVEALCSLPNLTNLTLKWKINDELCFALKAKASSIQVQTLKLDYVKCPTQASSQHLVEALCSLPNLTNLTLKWKINDELCFALKAKASSIQDCFPQIRKGNFRFNGVAQDDLNSFLHTLPYLEWFNDVNCSSDSANLGNSNGSDN</sequence>
<dbReference type="GeneID" id="115921397"/>
<reference evidence="2" key="1">
    <citation type="submission" date="2015-02" db="EMBL/GenBank/DDBJ databases">
        <title>Genome sequencing for Strongylocentrotus purpuratus.</title>
        <authorList>
            <person name="Murali S."/>
            <person name="Liu Y."/>
            <person name="Vee V."/>
            <person name="English A."/>
            <person name="Wang M."/>
            <person name="Skinner E."/>
            <person name="Han Y."/>
            <person name="Muzny D.M."/>
            <person name="Worley K.C."/>
            <person name="Gibbs R.A."/>
        </authorList>
    </citation>
    <scope>NUCLEOTIDE SEQUENCE</scope>
</reference>
<dbReference type="PANTHER" id="PTHR24407:SF14">
    <property type="entry name" value="SIR2-LIKE DOMAIN-CONTAINING PROTEIN"/>
    <property type="match status" value="1"/>
</dbReference>
<dbReference type="SUPFAM" id="SSF52047">
    <property type="entry name" value="RNI-like"/>
    <property type="match status" value="1"/>
</dbReference>
<dbReference type="PANTHER" id="PTHR24407">
    <property type="entry name" value="PROTEIN KINASE DOMAIN-CONTAINING PROTEIN"/>
    <property type="match status" value="1"/>
</dbReference>
<dbReference type="InterPro" id="IPR032675">
    <property type="entry name" value="LRR_dom_sf"/>
</dbReference>
<dbReference type="Gene3D" id="3.80.10.10">
    <property type="entry name" value="Ribonuclease Inhibitor"/>
    <property type="match status" value="1"/>
</dbReference>
<dbReference type="RefSeq" id="XP_030834715.1">
    <property type="nucleotide sequence ID" value="XM_030978855.1"/>
</dbReference>
<name>A0A7M7NFA4_STRPU</name>
<proteinExistence type="predicted"/>
<dbReference type="AlphaFoldDB" id="A0A7M7NFA4"/>
<protein>
    <submittedName>
        <fullName evidence="1">Uncharacterized protein</fullName>
    </submittedName>
</protein>
<dbReference type="EnsemblMetazoa" id="XM_030978855">
    <property type="protein sequence ID" value="XP_030834715"/>
    <property type="gene ID" value="LOC115921397"/>
</dbReference>
<reference evidence="1" key="2">
    <citation type="submission" date="2021-01" db="UniProtKB">
        <authorList>
            <consortium name="EnsemblMetazoa"/>
        </authorList>
    </citation>
    <scope>IDENTIFICATION</scope>
</reference>
<keyword evidence="2" id="KW-1185">Reference proteome</keyword>
<organism evidence="1 2">
    <name type="scientific">Strongylocentrotus purpuratus</name>
    <name type="common">Purple sea urchin</name>
    <dbReference type="NCBI Taxonomy" id="7668"/>
    <lineage>
        <taxon>Eukaryota</taxon>
        <taxon>Metazoa</taxon>
        <taxon>Echinodermata</taxon>
        <taxon>Eleutherozoa</taxon>
        <taxon>Echinozoa</taxon>
        <taxon>Echinoidea</taxon>
        <taxon>Euechinoidea</taxon>
        <taxon>Echinacea</taxon>
        <taxon>Camarodonta</taxon>
        <taxon>Echinidea</taxon>
        <taxon>Strongylocentrotidae</taxon>
        <taxon>Strongylocentrotus</taxon>
    </lineage>
</organism>
<dbReference type="InParanoid" id="A0A7M7NFA4"/>
<dbReference type="OrthoDB" id="10150845at2759"/>
<dbReference type="Proteomes" id="UP000007110">
    <property type="component" value="Unassembled WGS sequence"/>
</dbReference>
<evidence type="ECO:0000313" key="1">
    <source>
        <dbReference type="EnsemblMetazoa" id="XP_030834715"/>
    </source>
</evidence>
<evidence type="ECO:0000313" key="2">
    <source>
        <dbReference type="Proteomes" id="UP000007110"/>
    </source>
</evidence>
<accession>A0A7M7NFA4</accession>
<dbReference type="KEGG" id="spu:115921397"/>